<dbReference type="PANTHER" id="PTHR12419">
    <property type="entry name" value="OTU DOMAIN CONTAINING PROTEIN"/>
    <property type="match status" value="1"/>
</dbReference>
<dbReference type="InterPro" id="IPR003323">
    <property type="entry name" value="OTU_dom"/>
</dbReference>
<feature type="compositionally biased region" description="Polar residues" evidence="1">
    <location>
        <begin position="527"/>
        <end position="537"/>
    </location>
</feature>
<dbReference type="EMBL" id="LN483142">
    <property type="protein sequence ID" value="CED82713.1"/>
    <property type="molecule type" value="Genomic_DNA"/>
</dbReference>
<feature type="domain" description="OTU" evidence="2">
    <location>
        <begin position="56"/>
        <end position="193"/>
    </location>
</feature>
<dbReference type="PANTHER" id="PTHR12419:SF7">
    <property type="entry name" value="OTU DOMAIN-CONTAINING PROTEIN 3"/>
    <property type="match status" value="1"/>
</dbReference>
<evidence type="ECO:0000313" key="3">
    <source>
        <dbReference type="EMBL" id="CED82713.1"/>
    </source>
</evidence>
<feature type="compositionally biased region" description="Low complexity" evidence="1">
    <location>
        <begin position="477"/>
        <end position="496"/>
    </location>
</feature>
<dbReference type="CDD" id="cd22756">
    <property type="entry name" value="OTU_OTUD3-like"/>
    <property type="match status" value="1"/>
</dbReference>
<dbReference type="Gene3D" id="3.90.70.80">
    <property type="match status" value="1"/>
</dbReference>
<organism evidence="3">
    <name type="scientific">Phaffia rhodozyma</name>
    <name type="common">Yeast</name>
    <name type="synonym">Xanthophyllomyces dendrorhous</name>
    <dbReference type="NCBI Taxonomy" id="264483"/>
    <lineage>
        <taxon>Eukaryota</taxon>
        <taxon>Fungi</taxon>
        <taxon>Dikarya</taxon>
        <taxon>Basidiomycota</taxon>
        <taxon>Agaricomycotina</taxon>
        <taxon>Tremellomycetes</taxon>
        <taxon>Cystofilobasidiales</taxon>
        <taxon>Mrakiaceae</taxon>
        <taxon>Phaffia</taxon>
    </lineage>
</organism>
<protein>
    <submittedName>
        <fullName evidence="3">OTU (Ovarian tumor)-like cysteine protease</fullName>
    </submittedName>
</protein>
<feature type="region of interest" description="Disordered" evidence="1">
    <location>
        <begin position="198"/>
        <end position="239"/>
    </location>
</feature>
<sequence>MGKTHRASPSYNGKKQKRGMPSSRVKTRSHGSTSDFSMDVATYERELKAQLASMGLYASNTVGDGNCMFRALSDQLYGTPKEHMSLRREICDYLDANIDIFEFFVDDGRPFAEHMRAMRENGTWGGHLELTAFARLKQKWIKVVQPNLVYVVSCKDESPGGTPRRAAGPMFKDSDVIYLAFHNYEHWSSVRNLAGPHAGPPLTKEVPRPSTSFSPTRSSTSTLSSPPSRSLSPTSFSDKPSEVESLILSSIPSGSASLIKIREITRQVARKETDGQMDDVPWEQVVEVIIDQLDKNGDGDKEMMDLDRGHDPSPISAPASKTPPPLEQILSQETINQDREDRGRSVLPTLAQREGHPYPWRESSPVPSTDGSSFGEKDDRSPSVASPRVASPLVADAAAGPGGLAKPKRGRKRRSPSASVSASAVASGRVASKKALLPRKQPTRTSARIRSSLVPVGQGRSEVEGSSPAPSLAGTDVSVSSTGSSFVSGSGSSVSSANPSQGGETEGTTVVSNSAPSVKTVIAPALDNSQPVDTTLSADDPTLISARSIPVIDNSSNPSSSDTRPARPRQKRSLPSSLPGSSALSNGAELSDSTSASSHPTEDEDEEDGNDSTTSSFVPSGPKSRSKTKPSGPSGTTKAKKGPTGKGKRTERRTKVAEARAARRLAVAGESVGGEGGQQGEKTLKKRREGKEGERMMTRSRKSLGTEPGGGAASKEVGKTVVGGFKELFI</sequence>
<evidence type="ECO:0000259" key="2">
    <source>
        <dbReference type="PROSITE" id="PS50802"/>
    </source>
</evidence>
<dbReference type="AlphaFoldDB" id="A0A0F7SRK9"/>
<reference evidence="3" key="1">
    <citation type="submission" date="2014-08" db="EMBL/GenBank/DDBJ databases">
        <authorList>
            <person name="Sharma Rahul"/>
            <person name="Thines Marco"/>
        </authorList>
    </citation>
    <scope>NUCLEOTIDE SEQUENCE</scope>
</reference>
<dbReference type="InterPro" id="IPR038765">
    <property type="entry name" value="Papain-like_cys_pep_sf"/>
</dbReference>
<feature type="compositionally biased region" description="Basic residues" evidence="1">
    <location>
        <begin position="638"/>
        <end position="652"/>
    </location>
</feature>
<feature type="compositionally biased region" description="Low complexity" evidence="1">
    <location>
        <begin position="573"/>
        <end position="588"/>
    </location>
</feature>
<feature type="compositionally biased region" description="Basic and acidic residues" evidence="1">
    <location>
        <begin position="294"/>
        <end position="311"/>
    </location>
</feature>
<feature type="region of interest" description="Disordered" evidence="1">
    <location>
        <begin position="522"/>
        <end position="541"/>
    </location>
</feature>
<dbReference type="PROSITE" id="PS50802">
    <property type="entry name" value="OTU"/>
    <property type="match status" value="1"/>
</dbReference>
<dbReference type="GO" id="GO:0016579">
    <property type="term" value="P:protein deubiquitination"/>
    <property type="evidence" value="ECO:0007669"/>
    <property type="project" value="TreeGrafter"/>
</dbReference>
<feature type="compositionally biased region" description="Low complexity" evidence="1">
    <location>
        <begin position="382"/>
        <end position="399"/>
    </location>
</feature>
<accession>A0A0F7SRK9</accession>
<name>A0A0F7SRK9_PHARH</name>
<feature type="compositionally biased region" description="Polar residues" evidence="1">
    <location>
        <begin position="497"/>
        <end position="513"/>
    </location>
</feature>
<keyword evidence="3" id="KW-0378">Hydrolase</keyword>
<feature type="region of interest" description="Disordered" evidence="1">
    <location>
        <begin position="1"/>
        <end position="34"/>
    </location>
</feature>
<feature type="region of interest" description="Disordered" evidence="1">
    <location>
        <begin position="546"/>
        <end position="716"/>
    </location>
</feature>
<dbReference type="GO" id="GO:0006508">
    <property type="term" value="P:proteolysis"/>
    <property type="evidence" value="ECO:0007669"/>
    <property type="project" value="UniProtKB-KW"/>
</dbReference>
<dbReference type="GO" id="GO:0004843">
    <property type="term" value="F:cysteine-type deubiquitinase activity"/>
    <property type="evidence" value="ECO:0007669"/>
    <property type="project" value="TreeGrafter"/>
</dbReference>
<feature type="compositionally biased region" description="Polar residues" evidence="1">
    <location>
        <begin position="553"/>
        <end position="563"/>
    </location>
</feature>
<keyword evidence="3" id="KW-0645">Protease</keyword>
<dbReference type="SUPFAM" id="SSF54001">
    <property type="entry name" value="Cysteine proteinases"/>
    <property type="match status" value="1"/>
</dbReference>
<feature type="compositionally biased region" description="Basic residues" evidence="1">
    <location>
        <begin position="406"/>
        <end position="415"/>
    </location>
</feature>
<feature type="compositionally biased region" description="Low complexity" evidence="1">
    <location>
        <begin position="208"/>
        <end position="237"/>
    </location>
</feature>
<evidence type="ECO:0000256" key="1">
    <source>
        <dbReference type="SAM" id="MobiDB-lite"/>
    </source>
</evidence>
<proteinExistence type="predicted"/>
<dbReference type="InterPro" id="IPR050704">
    <property type="entry name" value="Peptidase_C85-like"/>
</dbReference>
<feature type="compositionally biased region" description="Low complexity" evidence="1">
    <location>
        <begin position="416"/>
        <end position="435"/>
    </location>
</feature>
<feature type="region of interest" description="Disordered" evidence="1">
    <location>
        <begin position="294"/>
        <end position="513"/>
    </location>
</feature>
<dbReference type="Pfam" id="PF02338">
    <property type="entry name" value="OTU"/>
    <property type="match status" value="1"/>
</dbReference>